<dbReference type="InterPro" id="IPR044136">
    <property type="entry name" value="Lys-tRNA-ligase_II_N"/>
</dbReference>
<keyword evidence="9" id="KW-0547">Nucleotide-binding</keyword>
<reference evidence="26 27" key="1">
    <citation type="submission" date="2015-01" db="EMBL/GenBank/DDBJ databases">
        <title>Evolution of Trichinella species and genotypes.</title>
        <authorList>
            <person name="Korhonen P.K."/>
            <person name="Edoardo P."/>
            <person name="Giuseppe L.R."/>
            <person name="Gasser R.B."/>
        </authorList>
    </citation>
    <scope>NUCLEOTIDE SEQUENCE [LARGE SCALE GENOMIC DNA]</scope>
    <source>
        <strain evidence="26">ISS13</strain>
    </source>
</reference>
<dbReference type="FunFam" id="3.30.930.10:FF:000238">
    <property type="entry name" value="Lysine--tRNA ligase"/>
    <property type="match status" value="1"/>
</dbReference>
<dbReference type="FunFam" id="3.30.50.10:FF:000019">
    <property type="entry name" value="Nuclear receptor subfamily 2 group E member"/>
    <property type="match status" value="1"/>
</dbReference>
<evidence type="ECO:0000256" key="20">
    <source>
        <dbReference type="ARBA" id="ARBA00030563"/>
    </source>
</evidence>
<dbReference type="Pfam" id="PF00105">
    <property type="entry name" value="zf-C4"/>
    <property type="match status" value="1"/>
</dbReference>
<dbReference type="GO" id="GO:0004824">
    <property type="term" value="F:lysine-tRNA ligase activity"/>
    <property type="evidence" value="ECO:0007669"/>
    <property type="project" value="UniProtKB-EC"/>
</dbReference>
<dbReference type="NCBIfam" id="NF001756">
    <property type="entry name" value="PRK00484.1"/>
    <property type="match status" value="1"/>
</dbReference>
<dbReference type="Gene3D" id="1.10.565.10">
    <property type="entry name" value="Retinoid X Receptor"/>
    <property type="match status" value="1"/>
</dbReference>
<evidence type="ECO:0000256" key="18">
    <source>
        <dbReference type="ARBA" id="ARBA00023170"/>
    </source>
</evidence>
<evidence type="ECO:0000256" key="12">
    <source>
        <dbReference type="ARBA" id="ARBA00022840"/>
    </source>
</evidence>
<sequence length="1282" mass="145995">LYQLVKLVSSTSATVTSLAATIPHHCYRFRCSTKAMTTVTSGRILLDIPCKVCEDHSSGKHYGIFACDGCAGFFKRSIRRNRQYVCKARGTGQEGSCTVDKTHRNQCRACRLSKCLQVGMNKEAVQHERGPRNSTLRRQMSLFFKGGTFDDLNQPTAAVQLNNKPLPASSSTLELGAISVPSVAAPSLAVHSLVQNSAPYLFLSPSWRMFGGAALPPADSLSSLTLPFLFSSTQQVQLQAAASSPPLTEMNQPSTLAVSASKALKEQAARLLFLITSWPRTIPQFATLSRPEQFGLFQNANAVAELTGDKETAAAEVKTLIELRYPWQTFRTNHLIALLSLVKSLSSDLIERLLFKEAIGEVPINRLVCDMCFSQPISPNQATAFPAACFLLLLHLMAADKMFDCDENDFEDTGYTSRLADEKLKIGNRESLNELLCQKIRALRQENVKLKLQLEEAEEQIEQLKKEKFDLQRLLSSDFTNDKEMFPEREIEKDTVQFKSANLTPFRKVTGQLIRENLDLRKELMGITPENRQTSAPLKCCQCAQFMKQKDRQALYYAKKLAEAKRRESEYELALNCTRAEAHDLQTKLNEMEANYVKKMECIKNRASVLENRNKRMERFRQLSIKGIETDIGFLRNKLFEIEKRSINELSRLISESNKDIAEKELARLNDECENVSKDIAKLKELNSRLTLLASQFERRFDFGRYRLISNMQPESNVEIQKPSKNALKRQLKLEKKLKEKAEKAEISAAHSALATLTMLSILLLAAVKQLRENGFEPYPHKFEVTISLTDFIEKYNSVKCEEVSNETVCVAGRIHSKREAGQKLIFYDLRAEGTRLQIMANGKFYKKGEAEFLRINESVRRGDIVGCTGHPSRTKKGELSIIPTEMVLLTPCLHMLPHLHYGLKNQETRYRMRYLDLIINNNVRSIFIRRAQILNYIRKYLDSIGFLEVETPMMNMIPGGATAKPFVTHHNELDRDLYMRVAPELYLKMLIVGGIDRVYEIGRNFRNEGIDLTHNPEFTMCEFYMAYADYNDLMKITEDLLSGMVKHLFGSYLVTYHPNGPEGEAVTIDFTPPYRKISMYFELEKKLNVKLPPPKELVKEENRRFFDDLCLKHEVECPPPRTTARLLDKLVGEFIEIDCITPTFIIDHPQIMSPHRTIPGLTERFELFVMTRELCNAYTELNDPVVQRERFEEQAKAWTGELSLTDYAILCTNKAAGDEEAQPIDEMFCNALEHGLPPTAGWGMGIDRLTMLLTDQNNIKEVLLFPAMKPDETREKLNDTV</sequence>
<keyword evidence="16" id="KW-0030">Aminoacyl-tRNA synthetase</keyword>
<keyword evidence="12" id="KW-0067">ATP-binding</keyword>
<dbReference type="InterPro" id="IPR004365">
    <property type="entry name" value="NA-bd_OB_tRNA"/>
</dbReference>
<dbReference type="GO" id="GO:0032502">
    <property type="term" value="P:developmental process"/>
    <property type="evidence" value="ECO:0007669"/>
    <property type="project" value="UniProtKB-ARBA"/>
</dbReference>
<dbReference type="Gene3D" id="3.30.930.10">
    <property type="entry name" value="Bira Bifunctional Protein, Domain 2"/>
    <property type="match status" value="1"/>
</dbReference>
<dbReference type="EC" id="6.1.1.6" evidence="4 22"/>
<evidence type="ECO:0000313" key="26">
    <source>
        <dbReference type="EMBL" id="KRY73562.1"/>
    </source>
</evidence>
<dbReference type="InterPro" id="IPR001628">
    <property type="entry name" value="Znf_hrmn_rcpt"/>
</dbReference>
<evidence type="ECO:0000256" key="23">
    <source>
        <dbReference type="SAM" id="Coils"/>
    </source>
</evidence>
<keyword evidence="19" id="KW-0539">Nucleus</keyword>
<comment type="catalytic activity">
    <reaction evidence="21 22">
        <text>tRNA(Lys) + L-lysine + ATP = L-lysyl-tRNA(Lys) + AMP + diphosphate</text>
        <dbReference type="Rhea" id="RHEA:20792"/>
        <dbReference type="Rhea" id="RHEA-COMP:9696"/>
        <dbReference type="Rhea" id="RHEA-COMP:9697"/>
        <dbReference type="ChEBI" id="CHEBI:30616"/>
        <dbReference type="ChEBI" id="CHEBI:32551"/>
        <dbReference type="ChEBI" id="CHEBI:33019"/>
        <dbReference type="ChEBI" id="CHEBI:78442"/>
        <dbReference type="ChEBI" id="CHEBI:78529"/>
        <dbReference type="ChEBI" id="CHEBI:456215"/>
        <dbReference type="EC" id="6.1.1.6"/>
    </reaction>
</comment>
<dbReference type="CDD" id="cd00775">
    <property type="entry name" value="LysRS_core"/>
    <property type="match status" value="1"/>
</dbReference>
<dbReference type="Gene3D" id="3.30.50.10">
    <property type="entry name" value="Erythroid Transcription Factor GATA-1, subunit A"/>
    <property type="match status" value="1"/>
</dbReference>
<dbReference type="PANTHER" id="PTHR42918:SF9">
    <property type="entry name" value="LYSINE--TRNA LIGASE"/>
    <property type="match status" value="1"/>
</dbReference>
<dbReference type="SMART" id="SM00399">
    <property type="entry name" value="ZnF_C4"/>
    <property type="match status" value="1"/>
</dbReference>
<dbReference type="SUPFAM" id="SSF48508">
    <property type="entry name" value="Nuclear receptor ligand-binding domain"/>
    <property type="match status" value="1"/>
</dbReference>
<dbReference type="Pfam" id="PF00152">
    <property type="entry name" value="tRNA-synt_2"/>
    <property type="match status" value="1"/>
</dbReference>
<dbReference type="SUPFAM" id="SSF55681">
    <property type="entry name" value="Class II aaRS and biotin synthetases"/>
    <property type="match status" value="1"/>
</dbReference>
<dbReference type="InterPro" id="IPR012340">
    <property type="entry name" value="NA-bd_OB-fold"/>
</dbReference>
<dbReference type="GO" id="GO:0006430">
    <property type="term" value="P:lysyl-tRNA aminoacylation"/>
    <property type="evidence" value="ECO:0007669"/>
    <property type="project" value="InterPro"/>
</dbReference>
<keyword evidence="23" id="KW-0175">Coiled coil</keyword>
<dbReference type="GO" id="GO:0043565">
    <property type="term" value="F:sequence-specific DNA binding"/>
    <property type="evidence" value="ECO:0007669"/>
    <property type="project" value="InterPro"/>
</dbReference>
<comment type="similarity">
    <text evidence="3">Belongs to the class-II aminoacyl-tRNA synthetase family.</text>
</comment>
<dbReference type="InterPro" id="IPR004364">
    <property type="entry name" value="Aa-tRNA-synt_II"/>
</dbReference>
<dbReference type="EMBL" id="JYDR01000033">
    <property type="protein sequence ID" value="KRY73558.1"/>
    <property type="molecule type" value="Genomic_DNA"/>
</dbReference>
<dbReference type="PROSITE" id="PS50862">
    <property type="entry name" value="AA_TRNA_LIGASE_II"/>
    <property type="match status" value="1"/>
</dbReference>
<evidence type="ECO:0000256" key="11">
    <source>
        <dbReference type="ARBA" id="ARBA00022833"/>
    </source>
</evidence>
<evidence type="ECO:0000256" key="16">
    <source>
        <dbReference type="ARBA" id="ARBA00023146"/>
    </source>
</evidence>
<keyword evidence="10" id="KW-0863">Zinc-finger</keyword>
<dbReference type="Proteomes" id="UP000054632">
    <property type="component" value="Unassembled WGS sequence"/>
</dbReference>
<dbReference type="GO" id="GO:0017101">
    <property type="term" value="C:aminoacyl-tRNA synthetase multienzyme complex"/>
    <property type="evidence" value="ECO:0007669"/>
    <property type="project" value="TreeGrafter"/>
</dbReference>
<dbReference type="InterPro" id="IPR002313">
    <property type="entry name" value="Lys-tRNA-ligase_II"/>
</dbReference>
<keyword evidence="6" id="KW-0963">Cytoplasm</keyword>
<keyword evidence="8" id="KW-0479">Metal-binding</keyword>
<dbReference type="HAMAP" id="MF_00252">
    <property type="entry name" value="Lys_tRNA_synth_class2"/>
    <property type="match status" value="1"/>
</dbReference>
<keyword evidence="15" id="KW-0238">DNA-binding</keyword>
<dbReference type="GO" id="GO:0000049">
    <property type="term" value="F:tRNA binding"/>
    <property type="evidence" value="ECO:0007669"/>
    <property type="project" value="TreeGrafter"/>
</dbReference>
<dbReference type="PANTHER" id="PTHR42918">
    <property type="entry name" value="LYSYL-TRNA SYNTHETASE"/>
    <property type="match status" value="1"/>
</dbReference>
<keyword evidence="17" id="KW-0804">Transcription</keyword>
<proteinExistence type="inferred from homology"/>
<dbReference type="NCBIfam" id="TIGR00499">
    <property type="entry name" value="lysS_bact"/>
    <property type="match status" value="1"/>
</dbReference>
<comment type="subcellular location">
    <subcellularLocation>
        <location evidence="2">Cytoplasm</location>
    </subcellularLocation>
    <subcellularLocation>
        <location evidence="1">Nucleus</location>
    </subcellularLocation>
</comment>
<dbReference type="InterPro" id="IPR018149">
    <property type="entry name" value="Lys-tRNA-synth_II_C"/>
</dbReference>
<evidence type="ECO:0000256" key="15">
    <source>
        <dbReference type="ARBA" id="ARBA00023125"/>
    </source>
</evidence>
<evidence type="ECO:0000256" key="2">
    <source>
        <dbReference type="ARBA" id="ARBA00004496"/>
    </source>
</evidence>
<organism evidence="26 27">
    <name type="scientific">Trichinella pseudospiralis</name>
    <name type="common">Parasitic roundworm</name>
    <dbReference type="NCBI Taxonomy" id="6337"/>
    <lineage>
        <taxon>Eukaryota</taxon>
        <taxon>Metazoa</taxon>
        <taxon>Ecdysozoa</taxon>
        <taxon>Nematoda</taxon>
        <taxon>Enoplea</taxon>
        <taxon>Dorylaimia</taxon>
        <taxon>Trichinellida</taxon>
        <taxon>Trichinellidae</taxon>
        <taxon>Trichinella</taxon>
    </lineage>
</organism>
<dbReference type="InterPro" id="IPR045864">
    <property type="entry name" value="aa-tRNA-synth_II/BPL/LPL"/>
</dbReference>
<dbReference type="Pfam" id="PF01336">
    <property type="entry name" value="tRNA_anti-codon"/>
    <property type="match status" value="1"/>
</dbReference>
<dbReference type="CDD" id="cd04322">
    <property type="entry name" value="LysRS_N"/>
    <property type="match status" value="1"/>
</dbReference>
<keyword evidence="11" id="KW-0862">Zinc</keyword>
<evidence type="ECO:0000256" key="21">
    <source>
        <dbReference type="ARBA" id="ARBA00048573"/>
    </source>
</evidence>
<dbReference type="GO" id="GO:0003700">
    <property type="term" value="F:DNA-binding transcription factor activity"/>
    <property type="evidence" value="ECO:0007669"/>
    <property type="project" value="InterPro"/>
</dbReference>
<feature type="domain" description="Nuclear receptor" evidence="25">
    <location>
        <begin position="47"/>
        <end position="127"/>
    </location>
</feature>
<dbReference type="EMBL" id="JYDR01000033">
    <property type="protein sequence ID" value="KRY73562.1"/>
    <property type="molecule type" value="Genomic_DNA"/>
</dbReference>
<feature type="domain" description="Aminoacyl-transfer RNA synthetases class-II family profile" evidence="24">
    <location>
        <begin position="934"/>
        <end position="1271"/>
    </location>
</feature>
<dbReference type="PROSITE" id="PS51030">
    <property type="entry name" value="NUCLEAR_REC_DBD_2"/>
    <property type="match status" value="1"/>
</dbReference>
<dbReference type="PROSITE" id="PS00031">
    <property type="entry name" value="NUCLEAR_REC_DBD_1"/>
    <property type="match status" value="1"/>
</dbReference>
<dbReference type="GO" id="GO:0005524">
    <property type="term" value="F:ATP binding"/>
    <property type="evidence" value="ECO:0007669"/>
    <property type="project" value="UniProtKB-KW"/>
</dbReference>
<evidence type="ECO:0000256" key="22">
    <source>
        <dbReference type="RuleBase" id="RU003748"/>
    </source>
</evidence>
<name>A0A0V1EIT7_TRIPS</name>
<evidence type="ECO:0000256" key="14">
    <source>
        <dbReference type="ARBA" id="ARBA00023015"/>
    </source>
</evidence>
<evidence type="ECO:0000256" key="4">
    <source>
        <dbReference type="ARBA" id="ARBA00013166"/>
    </source>
</evidence>
<evidence type="ECO:0000259" key="25">
    <source>
        <dbReference type="PROSITE" id="PS51030"/>
    </source>
</evidence>
<feature type="coiled-coil region" evidence="23">
    <location>
        <begin position="647"/>
        <end position="700"/>
    </location>
</feature>
<evidence type="ECO:0000313" key="27">
    <source>
        <dbReference type="Proteomes" id="UP000054632"/>
    </source>
</evidence>
<accession>A0A0V1EIT7</accession>
<evidence type="ECO:0000256" key="10">
    <source>
        <dbReference type="ARBA" id="ARBA00022771"/>
    </source>
</evidence>
<dbReference type="GO" id="GO:0005634">
    <property type="term" value="C:nucleus"/>
    <property type="evidence" value="ECO:0007669"/>
    <property type="project" value="UniProtKB-SubCell"/>
</dbReference>
<dbReference type="GO" id="GO:0005829">
    <property type="term" value="C:cytosol"/>
    <property type="evidence" value="ECO:0007669"/>
    <property type="project" value="TreeGrafter"/>
</dbReference>
<evidence type="ECO:0000256" key="3">
    <source>
        <dbReference type="ARBA" id="ARBA00008226"/>
    </source>
</evidence>
<feature type="non-terminal residue" evidence="26">
    <location>
        <position position="1"/>
    </location>
</feature>
<dbReference type="InterPro" id="IPR035500">
    <property type="entry name" value="NHR-like_dom_sf"/>
</dbReference>
<evidence type="ECO:0000259" key="24">
    <source>
        <dbReference type="PROSITE" id="PS50862"/>
    </source>
</evidence>
<feature type="coiled-coil region" evidence="23">
    <location>
        <begin position="433"/>
        <end position="474"/>
    </location>
</feature>
<dbReference type="CDD" id="cd07163">
    <property type="entry name" value="NR_DBD_TLX"/>
    <property type="match status" value="1"/>
</dbReference>
<evidence type="ECO:0000256" key="8">
    <source>
        <dbReference type="ARBA" id="ARBA00022723"/>
    </source>
</evidence>
<evidence type="ECO:0000256" key="6">
    <source>
        <dbReference type="ARBA" id="ARBA00022490"/>
    </source>
</evidence>
<dbReference type="GO" id="GO:0006357">
    <property type="term" value="P:regulation of transcription by RNA polymerase II"/>
    <property type="evidence" value="ECO:0007669"/>
    <property type="project" value="UniProtKB-ARBA"/>
</dbReference>
<evidence type="ECO:0000256" key="19">
    <source>
        <dbReference type="ARBA" id="ARBA00023242"/>
    </source>
</evidence>
<protein>
    <recommendedName>
        <fullName evidence="5 22">Lysine--tRNA ligase</fullName>
        <ecNumber evidence="4 22">6.1.1.6</ecNumber>
    </recommendedName>
    <alternativeName>
        <fullName evidence="20 22">Lysyl-tRNA synthetase</fullName>
    </alternativeName>
</protein>
<dbReference type="Gene3D" id="2.40.50.140">
    <property type="entry name" value="Nucleic acid-binding proteins"/>
    <property type="match status" value="1"/>
</dbReference>
<dbReference type="PRINTS" id="PR00982">
    <property type="entry name" value="TRNASYNTHLYS"/>
</dbReference>
<comment type="caution">
    <text evidence="26">The sequence shown here is derived from an EMBL/GenBank/DDBJ whole genome shotgun (WGS) entry which is preliminary data.</text>
</comment>
<keyword evidence="7 26" id="KW-0436">Ligase</keyword>
<feature type="coiled-coil region" evidence="23">
    <location>
        <begin position="561"/>
        <end position="595"/>
    </location>
</feature>
<evidence type="ECO:0000256" key="5">
    <source>
        <dbReference type="ARBA" id="ARBA00015745"/>
    </source>
</evidence>
<evidence type="ECO:0000256" key="1">
    <source>
        <dbReference type="ARBA" id="ARBA00004123"/>
    </source>
</evidence>
<keyword evidence="13" id="KW-0648">Protein biosynthesis</keyword>
<evidence type="ECO:0000256" key="7">
    <source>
        <dbReference type="ARBA" id="ARBA00022598"/>
    </source>
</evidence>
<gene>
    <name evidence="26" type="primary">Nr2e1</name>
    <name evidence="26" type="ORF">T4A_7913</name>
</gene>
<dbReference type="InterPro" id="IPR006195">
    <property type="entry name" value="aa-tRNA-synth_II"/>
</dbReference>
<dbReference type="GO" id="GO:0008270">
    <property type="term" value="F:zinc ion binding"/>
    <property type="evidence" value="ECO:0007669"/>
    <property type="project" value="UniProtKB-KW"/>
</dbReference>
<evidence type="ECO:0000256" key="17">
    <source>
        <dbReference type="ARBA" id="ARBA00023163"/>
    </source>
</evidence>
<dbReference type="PRINTS" id="PR00047">
    <property type="entry name" value="STROIDFINGER"/>
</dbReference>
<dbReference type="GO" id="GO:0005739">
    <property type="term" value="C:mitochondrion"/>
    <property type="evidence" value="ECO:0007669"/>
    <property type="project" value="TreeGrafter"/>
</dbReference>
<keyword evidence="14" id="KW-0805">Transcription regulation</keyword>
<dbReference type="FunFam" id="2.40.50.140:FF:000050">
    <property type="entry name" value="Lysine--tRNA ligase"/>
    <property type="match status" value="1"/>
</dbReference>
<keyword evidence="18" id="KW-0675">Receptor</keyword>
<evidence type="ECO:0000256" key="13">
    <source>
        <dbReference type="ARBA" id="ARBA00022917"/>
    </source>
</evidence>
<dbReference type="SUPFAM" id="SSF57716">
    <property type="entry name" value="Glucocorticoid receptor-like (DNA-binding domain)"/>
    <property type="match status" value="1"/>
</dbReference>
<evidence type="ECO:0000256" key="9">
    <source>
        <dbReference type="ARBA" id="ARBA00022741"/>
    </source>
</evidence>
<dbReference type="InterPro" id="IPR013088">
    <property type="entry name" value="Znf_NHR/GATA"/>
</dbReference>
<dbReference type="SUPFAM" id="SSF50249">
    <property type="entry name" value="Nucleic acid-binding proteins"/>
    <property type="match status" value="1"/>
</dbReference>